<evidence type="ECO:0000259" key="2">
    <source>
        <dbReference type="Pfam" id="PF07486"/>
    </source>
</evidence>
<keyword evidence="4" id="KW-1185">Reference proteome</keyword>
<dbReference type="Gene3D" id="1.10.10.2520">
    <property type="entry name" value="Cell wall hydrolase SleB, domain 1"/>
    <property type="match status" value="1"/>
</dbReference>
<proteinExistence type="predicted"/>
<evidence type="ECO:0000256" key="1">
    <source>
        <dbReference type="SAM" id="MobiDB-lite"/>
    </source>
</evidence>
<dbReference type="AlphaFoldDB" id="A0A1I5L7E6"/>
<organism evidence="3 4">
    <name type="scientific">Qipengyuania nanhaisediminis</name>
    <dbReference type="NCBI Taxonomy" id="604088"/>
    <lineage>
        <taxon>Bacteria</taxon>
        <taxon>Pseudomonadati</taxon>
        <taxon>Pseudomonadota</taxon>
        <taxon>Alphaproteobacteria</taxon>
        <taxon>Sphingomonadales</taxon>
        <taxon>Erythrobacteraceae</taxon>
        <taxon>Qipengyuania</taxon>
    </lineage>
</organism>
<keyword evidence="3" id="KW-0378">Hydrolase</keyword>
<name>A0A1I5L7E6_9SPHN</name>
<protein>
    <submittedName>
        <fullName evidence="3">Cell wall hydrolase CwlJ, involved in spore germination</fullName>
    </submittedName>
</protein>
<sequence length="338" mass="36346">MTAATVTRARRFGALAFLALASLLVGTSSLLAPANSARAMAKLAPSLQRDISEMTTGTVEIDQLGTAQIVDAQSRNLAIPKMKARLETARGFAGIPLGSASYKTANQCLAQAVYYEAALEPEKGQRAVAQVVLNRVRHPAYPNTVCGVVYQGYNRPVCQFSFTCDGALMRTPQANLWKQAKAVAKDALAGHVVADVGTATHYHADYVVPKWAYTLGKITQIGRHIFYRFPGSPGRAASFYRGWGGSEFLPQVDFNRFRFAAQAEEHTVIEETFTPGLTVAPDVKDRHAAADVGGRIDTTKTWRLSIPDPVAASAGYRSTLSEQGEAVHEETGSEGATP</sequence>
<dbReference type="STRING" id="604088.SAMN04488060_0795"/>
<reference evidence="4" key="1">
    <citation type="submission" date="2016-10" db="EMBL/GenBank/DDBJ databases">
        <authorList>
            <person name="Varghese N."/>
            <person name="Submissions S."/>
        </authorList>
    </citation>
    <scope>NUCLEOTIDE SEQUENCE [LARGE SCALE GENOMIC DNA]</scope>
    <source>
        <strain evidence="4">CGMCC 1.7715</strain>
    </source>
</reference>
<dbReference type="InterPro" id="IPR042047">
    <property type="entry name" value="SleB_dom1"/>
</dbReference>
<accession>A0A1I5L7E6</accession>
<dbReference type="GO" id="GO:0016787">
    <property type="term" value="F:hydrolase activity"/>
    <property type="evidence" value="ECO:0007669"/>
    <property type="project" value="UniProtKB-KW"/>
</dbReference>
<evidence type="ECO:0000313" key="3">
    <source>
        <dbReference type="EMBL" id="SFO93145.1"/>
    </source>
</evidence>
<feature type="domain" description="Cell wall hydrolase SleB" evidence="2">
    <location>
        <begin position="120"/>
        <end position="227"/>
    </location>
</feature>
<gene>
    <name evidence="3" type="ORF">SAMN04488060_0795</name>
</gene>
<dbReference type="Proteomes" id="UP000199331">
    <property type="component" value="Unassembled WGS sequence"/>
</dbReference>
<dbReference type="InterPro" id="IPR011105">
    <property type="entry name" value="Cell_wall_hydrolase_SleB"/>
</dbReference>
<dbReference type="Pfam" id="PF07486">
    <property type="entry name" value="Hydrolase_2"/>
    <property type="match status" value="1"/>
</dbReference>
<evidence type="ECO:0000313" key="4">
    <source>
        <dbReference type="Proteomes" id="UP000199331"/>
    </source>
</evidence>
<dbReference type="RefSeq" id="WP_245755747.1">
    <property type="nucleotide sequence ID" value="NZ_FOWZ01000001.1"/>
</dbReference>
<dbReference type="EMBL" id="FOWZ01000001">
    <property type="protein sequence ID" value="SFO93145.1"/>
    <property type="molecule type" value="Genomic_DNA"/>
</dbReference>
<feature type="region of interest" description="Disordered" evidence="1">
    <location>
        <begin position="318"/>
        <end position="338"/>
    </location>
</feature>